<dbReference type="AlphaFoldDB" id="A0A3Q2P9I0"/>
<dbReference type="GeneTree" id="ENSGT00390000003316"/>
<dbReference type="InterPro" id="IPR000781">
    <property type="entry name" value="ERH"/>
</dbReference>
<dbReference type="SUPFAM" id="SSF143875">
    <property type="entry name" value="ERH-like"/>
    <property type="match status" value="1"/>
</dbReference>
<dbReference type="Pfam" id="PF01133">
    <property type="entry name" value="ER"/>
    <property type="match status" value="1"/>
</dbReference>
<reference evidence="4" key="2">
    <citation type="submission" date="2025-09" db="UniProtKB">
        <authorList>
            <consortium name="Ensembl"/>
        </authorList>
    </citation>
    <scope>IDENTIFICATION</scope>
</reference>
<proteinExistence type="inferred from homology"/>
<reference evidence="4" key="1">
    <citation type="submission" date="2025-08" db="UniProtKB">
        <authorList>
            <consortium name="Ensembl"/>
        </authorList>
    </citation>
    <scope>IDENTIFICATION</scope>
</reference>
<dbReference type="Proteomes" id="UP000265000">
    <property type="component" value="Unplaced"/>
</dbReference>
<dbReference type="Ensembl" id="ENSFHET00000000897.1">
    <property type="protein sequence ID" value="ENSFHEP00000009191.1"/>
    <property type="gene ID" value="ENSFHEG00000010490.1"/>
</dbReference>
<name>A0A3Q2P9I0_FUNHE</name>
<dbReference type="STRING" id="8078.ENSFHEP00000009191"/>
<protein>
    <recommendedName>
        <fullName evidence="3">Enhancer of rudimentary homolog</fullName>
    </recommendedName>
</protein>
<keyword evidence="5" id="KW-1185">Reference proteome</keyword>
<dbReference type="PANTHER" id="PTHR12373:SF0">
    <property type="entry name" value="ENHANCER OF RUDIMENTARY HOMOLOG"/>
    <property type="match status" value="1"/>
</dbReference>
<evidence type="ECO:0000313" key="4">
    <source>
        <dbReference type="Ensembl" id="ENSFHEP00000009191.1"/>
    </source>
</evidence>
<accession>A0A3Q2P9I0</accession>
<comment type="function">
    <text evidence="1">May have a role in the cell cycle.</text>
</comment>
<evidence type="ECO:0000256" key="3">
    <source>
        <dbReference type="ARBA" id="ARBA00014423"/>
    </source>
</evidence>
<organism evidence="4 5">
    <name type="scientific">Fundulus heteroclitus</name>
    <name type="common">Killifish</name>
    <name type="synonym">Mummichog</name>
    <dbReference type="NCBI Taxonomy" id="8078"/>
    <lineage>
        <taxon>Eukaryota</taxon>
        <taxon>Metazoa</taxon>
        <taxon>Chordata</taxon>
        <taxon>Craniata</taxon>
        <taxon>Vertebrata</taxon>
        <taxon>Euteleostomi</taxon>
        <taxon>Actinopterygii</taxon>
        <taxon>Neopterygii</taxon>
        <taxon>Teleostei</taxon>
        <taxon>Neoteleostei</taxon>
        <taxon>Acanthomorphata</taxon>
        <taxon>Ovalentaria</taxon>
        <taxon>Atherinomorphae</taxon>
        <taxon>Cyprinodontiformes</taxon>
        <taxon>Fundulidae</taxon>
        <taxon>Fundulus</taxon>
    </lineage>
</organism>
<dbReference type="InterPro" id="IPR035912">
    <property type="entry name" value="EHR_sf"/>
</dbReference>
<comment type="similarity">
    <text evidence="2">Belongs to the E(R) family.</text>
</comment>
<sequence length="90" mass="10520">MLLVQPTKRPEGRTYADYESVNECLEGKHVTALFIPSSLSVGYDTHLFKSIVLPFRYRANTQTYQPYNKDWIKEKIYMLLRCQAQQTAKS</sequence>
<evidence type="ECO:0000313" key="5">
    <source>
        <dbReference type="Proteomes" id="UP000265000"/>
    </source>
</evidence>
<dbReference type="Gene3D" id="3.30.2260.10">
    <property type="entry name" value="Enhancer of rudimentary"/>
    <property type="match status" value="1"/>
</dbReference>
<dbReference type="PANTHER" id="PTHR12373">
    <property type="entry name" value="ENHANCER OF RUDIMENTARY ERH"/>
    <property type="match status" value="1"/>
</dbReference>
<evidence type="ECO:0000256" key="1">
    <source>
        <dbReference type="ARBA" id="ARBA00003742"/>
    </source>
</evidence>
<gene>
    <name evidence="4" type="primary">ERH</name>
</gene>
<evidence type="ECO:0000256" key="2">
    <source>
        <dbReference type="ARBA" id="ARBA00007491"/>
    </source>
</evidence>